<dbReference type="Proteomes" id="UP000269154">
    <property type="component" value="Unassembled WGS sequence"/>
</dbReference>
<dbReference type="AlphaFoldDB" id="A0A3N6QRV9"/>
<comment type="caution">
    <text evidence="2">The sequence shown here is derived from an EMBL/GenBank/DDBJ whole genome shotgun (WGS) entry which is preliminary data.</text>
</comment>
<keyword evidence="1" id="KW-1133">Transmembrane helix</keyword>
<gene>
    <name evidence="2" type="ORF">D5R40_04985</name>
</gene>
<reference evidence="2 3" key="1">
    <citation type="journal article" date="2018" name="ACS Chem. Biol.">
        <title>Ketoreductase domain dysfunction expands chemodiversity: malyngamide biosynthesis in the cyanobacterium Okeania hirsuta.</title>
        <authorList>
            <person name="Moss N.A."/>
            <person name="Leao T."/>
            <person name="Rankin M."/>
            <person name="McCullough T.M."/>
            <person name="Qu P."/>
            <person name="Korobeynikov A."/>
            <person name="Smith J.L."/>
            <person name="Gerwick L."/>
            <person name="Gerwick W.H."/>
        </authorList>
    </citation>
    <scope>NUCLEOTIDE SEQUENCE [LARGE SCALE GENOMIC DNA]</scope>
    <source>
        <strain evidence="2 3">PAB10Feb10-1</strain>
    </source>
</reference>
<evidence type="ECO:0000313" key="2">
    <source>
        <dbReference type="EMBL" id="RQH52744.1"/>
    </source>
</evidence>
<protein>
    <submittedName>
        <fullName evidence="2">Uncharacterized protein</fullName>
    </submittedName>
</protein>
<keyword evidence="1" id="KW-0812">Transmembrane</keyword>
<dbReference type="RefSeq" id="WP_124144623.1">
    <property type="nucleotide sequence ID" value="NZ_CAWOKI010000029.1"/>
</dbReference>
<name>A0A3N6QRV9_9CYAN</name>
<accession>A0A3N6QRV9</accession>
<evidence type="ECO:0000256" key="1">
    <source>
        <dbReference type="SAM" id="Phobius"/>
    </source>
</evidence>
<keyword evidence="1" id="KW-0472">Membrane</keyword>
<sequence length="83" mass="9860">MIRLKPWQRPLAFFAYLVNDSRKALSYFIKNYNLLKTDIVAACEMTLLLSILVSPFYLWKVHSRSDRFFSMNGEDLYLNFSVK</sequence>
<organism evidence="2 3">
    <name type="scientific">Okeania hirsuta</name>
    <dbReference type="NCBI Taxonomy" id="1458930"/>
    <lineage>
        <taxon>Bacteria</taxon>
        <taxon>Bacillati</taxon>
        <taxon>Cyanobacteriota</taxon>
        <taxon>Cyanophyceae</taxon>
        <taxon>Oscillatoriophycideae</taxon>
        <taxon>Oscillatoriales</taxon>
        <taxon>Microcoleaceae</taxon>
        <taxon>Okeania</taxon>
    </lineage>
</organism>
<dbReference type="EMBL" id="RCBY01000016">
    <property type="protein sequence ID" value="RQH52744.1"/>
    <property type="molecule type" value="Genomic_DNA"/>
</dbReference>
<evidence type="ECO:0000313" key="3">
    <source>
        <dbReference type="Proteomes" id="UP000269154"/>
    </source>
</evidence>
<feature type="transmembrane region" description="Helical" evidence="1">
    <location>
        <begin position="39"/>
        <end position="59"/>
    </location>
</feature>
<proteinExistence type="predicted"/>
<keyword evidence="3" id="KW-1185">Reference proteome</keyword>